<accession>A0ABC8QSN4</accession>
<evidence type="ECO:0000259" key="2">
    <source>
        <dbReference type="Pfam" id="PF04059"/>
    </source>
</evidence>
<name>A0ABC8QSN4_9AQUA</name>
<dbReference type="EMBL" id="CAUOFW020000715">
    <property type="protein sequence ID" value="CAK9135520.1"/>
    <property type="molecule type" value="Genomic_DNA"/>
</dbReference>
<keyword evidence="4" id="KW-1185">Reference proteome</keyword>
<feature type="region of interest" description="Disordered" evidence="1">
    <location>
        <begin position="1"/>
        <end position="43"/>
    </location>
</feature>
<dbReference type="CDD" id="cd12277">
    <property type="entry name" value="RRM3_MEI2_EAR1_like"/>
    <property type="match status" value="1"/>
</dbReference>
<protein>
    <recommendedName>
        <fullName evidence="2">Mei2-like C-terminal RNA recognition motif domain-containing protein</fullName>
    </recommendedName>
</protein>
<comment type="caution">
    <text evidence="3">The sequence shown here is derived from an EMBL/GenBank/DDBJ whole genome shotgun (WGS) entry which is preliminary data.</text>
</comment>
<proteinExistence type="predicted"/>
<dbReference type="InterPro" id="IPR007201">
    <property type="entry name" value="Mei2-like_Rrm_C"/>
</dbReference>
<evidence type="ECO:0000313" key="3">
    <source>
        <dbReference type="EMBL" id="CAK9135520.1"/>
    </source>
</evidence>
<dbReference type="Proteomes" id="UP001642360">
    <property type="component" value="Unassembled WGS sequence"/>
</dbReference>
<dbReference type="InterPro" id="IPR012677">
    <property type="entry name" value="Nucleotide-bd_a/b_plait_sf"/>
</dbReference>
<dbReference type="AlphaFoldDB" id="A0ABC8QSN4"/>
<gene>
    <name evidence="3" type="ORF">ILEXP_LOCUS2473</name>
</gene>
<dbReference type="Gene3D" id="3.30.70.330">
    <property type="match status" value="1"/>
</dbReference>
<feature type="compositionally biased region" description="Pro residues" evidence="1">
    <location>
        <begin position="1"/>
        <end position="10"/>
    </location>
</feature>
<evidence type="ECO:0000256" key="1">
    <source>
        <dbReference type="SAM" id="MobiDB-lite"/>
    </source>
</evidence>
<dbReference type="Pfam" id="PF04059">
    <property type="entry name" value="RRM_2"/>
    <property type="match status" value="1"/>
</dbReference>
<dbReference type="InterPro" id="IPR035979">
    <property type="entry name" value="RBD_domain_sf"/>
</dbReference>
<dbReference type="SUPFAM" id="SSF54928">
    <property type="entry name" value="RNA-binding domain, RBD"/>
    <property type="match status" value="1"/>
</dbReference>
<evidence type="ECO:0000313" key="4">
    <source>
        <dbReference type="Proteomes" id="UP001642360"/>
    </source>
</evidence>
<organism evidence="3 4">
    <name type="scientific">Ilex paraguariensis</name>
    <name type="common">yerba mate</name>
    <dbReference type="NCBI Taxonomy" id="185542"/>
    <lineage>
        <taxon>Eukaryota</taxon>
        <taxon>Viridiplantae</taxon>
        <taxon>Streptophyta</taxon>
        <taxon>Embryophyta</taxon>
        <taxon>Tracheophyta</taxon>
        <taxon>Spermatophyta</taxon>
        <taxon>Magnoliopsida</taxon>
        <taxon>eudicotyledons</taxon>
        <taxon>Gunneridae</taxon>
        <taxon>Pentapetalae</taxon>
        <taxon>asterids</taxon>
        <taxon>campanulids</taxon>
        <taxon>Aquifoliales</taxon>
        <taxon>Aquifoliaceae</taxon>
        <taxon>Ilex</taxon>
    </lineage>
</organism>
<reference evidence="3 4" key="1">
    <citation type="submission" date="2024-02" db="EMBL/GenBank/DDBJ databases">
        <authorList>
            <person name="Vignale AGUSTIN F."/>
            <person name="Sosa J E."/>
            <person name="Modenutti C."/>
        </authorList>
    </citation>
    <scope>NUCLEOTIDE SEQUENCE [LARGE SCALE GENOMIC DNA]</scope>
</reference>
<feature type="domain" description="Mei2-like C-terminal RNA recognition motif" evidence="2">
    <location>
        <begin position="214"/>
        <end position="321"/>
    </location>
</feature>
<sequence>MASAPSPKPLNPNASPWCPPLLRKKSPQSSSAQPPPPQPSRSLVQDQNLFLLPHEFCPPSQPQPPVSPPMTAGVEFSEPAQAFIYTPTAFPIRHSQYNIYINPLLPCHLPLAYPSELGDFGFAGNGGCEERVMGTEKVGKNREGLRSSYDGWERSDERFVASRCVRERIVNRHEYGRKICRGVWKPRKIKSDDGVAVGGTPLPSPSDDLSVYDKTTVMIKNIPNQLRRNTLFKILDKYCQEHKLEYDFVYLPFDFRNDNNLGYAFVNFTTTFAAKRIHELLHNYKWGPVETSKGGVYQSKKICDIRWARIQGRDALVRHFQNSNFVCDKNEYLPVVLSPPRNGPNSTTLPRAIGKCRAFLSRP</sequence>